<protein>
    <recommendedName>
        <fullName evidence="4">Lipoprotein</fullName>
    </recommendedName>
</protein>
<evidence type="ECO:0000313" key="3">
    <source>
        <dbReference type="Proteomes" id="UP000663090"/>
    </source>
</evidence>
<sequence>MMPVLRRSLFLLGCLLAISCNSDSPYYRVRFYMPDTVSLSPGESVQFDLTVDRVGDQPGELRVDMVTAPEGITLSPQVVLPEGEESITVPVTVSATQGIQVSGTQQTLLQAKDSVKDIVSGATLFVVVLPPPVPADGFSIAAEDRTLDFYPGQTQFAAIQVTRTNGFTGPVTLTIESPTKRVLAKPMVVPAEQPSTRFLIETTDSTPRLPVPITVIATSEDGRQAKMGLTINVR</sequence>
<dbReference type="RefSeq" id="WP_206719660.1">
    <property type="nucleotide sequence ID" value="NZ_CP071091.1"/>
</dbReference>
<feature type="chain" id="PRO_5047427515" description="Lipoprotein" evidence="1">
    <location>
        <begin position="23"/>
        <end position="234"/>
    </location>
</feature>
<keyword evidence="3" id="KW-1185">Reference proteome</keyword>
<proteinExistence type="predicted"/>
<evidence type="ECO:0000313" key="2">
    <source>
        <dbReference type="EMBL" id="QSQ18052.1"/>
    </source>
</evidence>
<dbReference type="EMBL" id="CP071091">
    <property type="protein sequence ID" value="QSQ18052.1"/>
    <property type="molecule type" value="Genomic_DNA"/>
</dbReference>
<gene>
    <name evidence="2" type="ORF">JY572_19400</name>
</gene>
<dbReference type="Proteomes" id="UP000663090">
    <property type="component" value="Chromosome"/>
</dbReference>
<organism evidence="2 3">
    <name type="scientific">Myxococcus landrumensis</name>
    <dbReference type="NCBI Taxonomy" id="2813577"/>
    <lineage>
        <taxon>Bacteria</taxon>
        <taxon>Pseudomonadati</taxon>
        <taxon>Myxococcota</taxon>
        <taxon>Myxococcia</taxon>
        <taxon>Myxococcales</taxon>
        <taxon>Cystobacterineae</taxon>
        <taxon>Myxococcaceae</taxon>
        <taxon>Myxococcus</taxon>
    </lineage>
</organism>
<name>A0ABX7NKK1_9BACT</name>
<keyword evidence="1" id="KW-0732">Signal</keyword>
<accession>A0ABX7NKK1</accession>
<evidence type="ECO:0000256" key="1">
    <source>
        <dbReference type="SAM" id="SignalP"/>
    </source>
</evidence>
<dbReference type="PROSITE" id="PS51257">
    <property type="entry name" value="PROKAR_LIPOPROTEIN"/>
    <property type="match status" value="1"/>
</dbReference>
<reference evidence="2 3" key="1">
    <citation type="submission" date="2021-02" db="EMBL/GenBank/DDBJ databases">
        <title>De Novo genome assembly of isolated myxobacteria.</title>
        <authorList>
            <person name="Stevens D.C."/>
        </authorList>
    </citation>
    <scope>NUCLEOTIDE SEQUENCE [LARGE SCALE GENOMIC DNA]</scope>
    <source>
        <strain evidence="2 3">SCHIC003</strain>
    </source>
</reference>
<evidence type="ECO:0008006" key="4">
    <source>
        <dbReference type="Google" id="ProtNLM"/>
    </source>
</evidence>
<feature type="signal peptide" evidence="1">
    <location>
        <begin position="1"/>
        <end position="22"/>
    </location>
</feature>